<evidence type="ECO:0000313" key="7">
    <source>
        <dbReference type="EMBL" id="REK69886.1"/>
    </source>
</evidence>
<dbReference type="GO" id="GO:0015171">
    <property type="term" value="F:amino acid transmembrane transporter activity"/>
    <property type="evidence" value="ECO:0007669"/>
    <property type="project" value="TreeGrafter"/>
</dbReference>
<evidence type="ECO:0000256" key="6">
    <source>
        <dbReference type="SAM" id="Phobius"/>
    </source>
</evidence>
<dbReference type="OrthoDB" id="3790922at2"/>
<feature type="transmembrane region" description="Helical" evidence="6">
    <location>
        <begin position="217"/>
        <end position="240"/>
    </location>
</feature>
<dbReference type="Gene3D" id="1.20.1740.10">
    <property type="entry name" value="Amino acid/polyamine transporter I"/>
    <property type="match status" value="1"/>
</dbReference>
<organism evidence="7 8">
    <name type="scientific">Aeromicrobium endophyticum</name>
    <dbReference type="NCBI Taxonomy" id="2292704"/>
    <lineage>
        <taxon>Bacteria</taxon>
        <taxon>Bacillati</taxon>
        <taxon>Actinomycetota</taxon>
        <taxon>Actinomycetes</taxon>
        <taxon>Propionibacteriales</taxon>
        <taxon>Nocardioidaceae</taxon>
        <taxon>Aeromicrobium</taxon>
    </lineage>
</organism>
<dbReference type="PIRSF" id="PIRSF006060">
    <property type="entry name" value="AA_transporter"/>
    <property type="match status" value="1"/>
</dbReference>
<gene>
    <name evidence="7" type="ORF">DX116_11890</name>
</gene>
<feature type="transmembrane region" description="Helical" evidence="6">
    <location>
        <begin position="379"/>
        <end position="400"/>
    </location>
</feature>
<keyword evidence="2" id="KW-0813">Transport</keyword>
<proteinExistence type="predicted"/>
<keyword evidence="8" id="KW-1185">Reference proteome</keyword>
<feature type="transmembrane region" description="Helical" evidence="6">
    <location>
        <begin position="106"/>
        <end position="128"/>
    </location>
</feature>
<keyword evidence="3 6" id="KW-0812">Transmembrane</keyword>
<keyword evidence="5 6" id="KW-0472">Membrane</keyword>
<feature type="transmembrane region" description="Helical" evidence="6">
    <location>
        <begin position="412"/>
        <end position="431"/>
    </location>
</feature>
<evidence type="ECO:0000256" key="2">
    <source>
        <dbReference type="ARBA" id="ARBA00022448"/>
    </source>
</evidence>
<dbReference type="EMBL" id="QUBR01000002">
    <property type="protein sequence ID" value="REK69886.1"/>
    <property type="molecule type" value="Genomic_DNA"/>
</dbReference>
<feature type="transmembrane region" description="Helical" evidence="6">
    <location>
        <begin position="35"/>
        <end position="56"/>
    </location>
</feature>
<evidence type="ECO:0000256" key="4">
    <source>
        <dbReference type="ARBA" id="ARBA00022989"/>
    </source>
</evidence>
<dbReference type="PANTHER" id="PTHR43243:SF4">
    <property type="entry name" value="CATIONIC AMINO ACID TRANSPORTER 4"/>
    <property type="match status" value="1"/>
</dbReference>
<feature type="transmembrane region" description="Helical" evidence="6">
    <location>
        <begin position="177"/>
        <end position="197"/>
    </location>
</feature>
<dbReference type="AlphaFoldDB" id="A0A371P3B7"/>
<sequence>MSSRDRAARPRPSLRFRDRSVFDGVARREVGSADVLAHSVAVLVPSLTALGTGLALPGMVGPGFWISTLLGFGLVWLLGSTFGEFASRFTSAGTLYTFVAKGFGPLPALVVGGALMIGYGAIIGFGLTDASGRFDAAIDAGLPDTPGGGLRVATVFVACVLACLFAMRRGIQWTSRVVMAVEAVSLVVLAIVLWTWTTRYGLPSWTALSLDGASPTRILLGAAGVVTLTLAFESSASLALETKRPLHDVPWALRNSLLVAAGLFVLANLVATTRPADAPSIWSWRWFAPGQATSVADALVLLVLATSLLALAMCVWSALARLLFSLAREGVLPSWLGRVDGHGVPFAAVLAVTPLALAVPVGAMVTGTDIGAFAWQLKQSGGVVICVAYAAAAFALPRFLWLIDEISWKPALCAGAAGVGAVAVAVTQLVAELRDGTWLALGLLAAAAGIGQLMQRRVRSAASLDELYVGMHDAAVASQVVLGPEPPHGAHADV</sequence>
<reference evidence="7 8" key="1">
    <citation type="submission" date="2018-08" db="EMBL/GenBank/DDBJ databases">
        <title>Aeromicrobium sp. M2KJ-4, whole genome shotgun sequence.</title>
        <authorList>
            <person name="Tuo L."/>
        </authorList>
    </citation>
    <scope>NUCLEOTIDE SEQUENCE [LARGE SCALE GENOMIC DNA]</scope>
    <source>
        <strain evidence="7 8">M2KJ-4</strain>
    </source>
</reference>
<dbReference type="Proteomes" id="UP000265581">
    <property type="component" value="Unassembled WGS sequence"/>
</dbReference>
<evidence type="ECO:0000256" key="3">
    <source>
        <dbReference type="ARBA" id="ARBA00022692"/>
    </source>
</evidence>
<keyword evidence="4 6" id="KW-1133">Transmembrane helix</keyword>
<feature type="transmembrane region" description="Helical" evidence="6">
    <location>
        <begin position="344"/>
        <end position="367"/>
    </location>
</feature>
<evidence type="ECO:0000256" key="1">
    <source>
        <dbReference type="ARBA" id="ARBA00004141"/>
    </source>
</evidence>
<feature type="transmembrane region" description="Helical" evidence="6">
    <location>
        <begin position="62"/>
        <end position="85"/>
    </location>
</feature>
<dbReference type="PANTHER" id="PTHR43243">
    <property type="entry name" value="INNER MEMBRANE TRANSPORTER YGJI-RELATED"/>
    <property type="match status" value="1"/>
</dbReference>
<dbReference type="InterPro" id="IPR002293">
    <property type="entry name" value="AA/rel_permease1"/>
</dbReference>
<feature type="transmembrane region" description="Helical" evidence="6">
    <location>
        <begin position="299"/>
        <end position="324"/>
    </location>
</feature>
<comment type="subcellular location">
    <subcellularLocation>
        <location evidence="1">Membrane</location>
        <topology evidence="1">Multi-pass membrane protein</topology>
    </subcellularLocation>
</comment>
<feature type="transmembrane region" description="Helical" evidence="6">
    <location>
        <begin position="252"/>
        <end position="271"/>
    </location>
</feature>
<dbReference type="Pfam" id="PF13520">
    <property type="entry name" value="AA_permease_2"/>
    <property type="match status" value="1"/>
</dbReference>
<feature type="transmembrane region" description="Helical" evidence="6">
    <location>
        <begin position="148"/>
        <end position="165"/>
    </location>
</feature>
<evidence type="ECO:0000256" key="5">
    <source>
        <dbReference type="ARBA" id="ARBA00023136"/>
    </source>
</evidence>
<accession>A0A371P3B7</accession>
<comment type="caution">
    <text evidence="7">The sequence shown here is derived from an EMBL/GenBank/DDBJ whole genome shotgun (WGS) entry which is preliminary data.</text>
</comment>
<evidence type="ECO:0000313" key="8">
    <source>
        <dbReference type="Proteomes" id="UP000265581"/>
    </source>
</evidence>
<dbReference type="RefSeq" id="WP_119704484.1">
    <property type="nucleotide sequence ID" value="NZ_JBHSOI010000002.1"/>
</dbReference>
<feature type="transmembrane region" description="Helical" evidence="6">
    <location>
        <begin position="437"/>
        <end position="454"/>
    </location>
</feature>
<dbReference type="GO" id="GO:0016020">
    <property type="term" value="C:membrane"/>
    <property type="evidence" value="ECO:0007669"/>
    <property type="project" value="UniProtKB-SubCell"/>
</dbReference>
<protein>
    <submittedName>
        <fullName evidence="7">APC family permease</fullName>
    </submittedName>
</protein>
<name>A0A371P3B7_9ACTN</name>